<proteinExistence type="predicted"/>
<dbReference type="Pfam" id="PF00149">
    <property type="entry name" value="Metallophos"/>
    <property type="match status" value="1"/>
</dbReference>
<comment type="caution">
    <text evidence="3">The sequence shown here is derived from an EMBL/GenBank/DDBJ whole genome shotgun (WGS) entry which is preliminary data.</text>
</comment>
<dbReference type="PANTHER" id="PTHR30337">
    <property type="entry name" value="COMPONENT OF ATP-DEPENDENT DSDNA EXONUCLEASE"/>
    <property type="match status" value="1"/>
</dbReference>
<protein>
    <submittedName>
        <fullName evidence="3">DNA repair exonuclease</fullName>
    </submittedName>
</protein>
<feature type="domain" description="Calcineurin-like phosphoesterase" evidence="2">
    <location>
        <begin position="21"/>
        <end position="184"/>
    </location>
</feature>
<evidence type="ECO:0000259" key="2">
    <source>
        <dbReference type="Pfam" id="PF00149"/>
    </source>
</evidence>
<name>A0ABN1K2A9_9BURK</name>
<keyword evidence="3" id="KW-0269">Exonuclease</keyword>
<dbReference type="GO" id="GO:0004527">
    <property type="term" value="F:exonuclease activity"/>
    <property type="evidence" value="ECO:0007669"/>
    <property type="project" value="UniProtKB-KW"/>
</dbReference>
<dbReference type="EMBL" id="BAAAEW010000016">
    <property type="protein sequence ID" value="GAA0752828.1"/>
    <property type="molecule type" value="Genomic_DNA"/>
</dbReference>
<gene>
    <name evidence="3" type="ORF">GCM10009107_26990</name>
</gene>
<keyword evidence="4" id="KW-1185">Reference proteome</keyword>
<dbReference type="InterPro" id="IPR029052">
    <property type="entry name" value="Metallo-depent_PP-like"/>
</dbReference>
<evidence type="ECO:0000313" key="3">
    <source>
        <dbReference type="EMBL" id="GAA0752828.1"/>
    </source>
</evidence>
<keyword evidence="1" id="KW-0378">Hydrolase</keyword>
<reference evidence="3 4" key="1">
    <citation type="journal article" date="2019" name="Int. J. Syst. Evol. Microbiol.">
        <title>The Global Catalogue of Microorganisms (GCM) 10K type strain sequencing project: providing services to taxonomists for standard genome sequencing and annotation.</title>
        <authorList>
            <consortium name="The Broad Institute Genomics Platform"/>
            <consortium name="The Broad Institute Genome Sequencing Center for Infectious Disease"/>
            <person name="Wu L."/>
            <person name="Ma J."/>
        </authorList>
    </citation>
    <scope>NUCLEOTIDE SEQUENCE [LARGE SCALE GENOMIC DNA]</scope>
    <source>
        <strain evidence="3 4">JCM 15503</strain>
    </source>
</reference>
<accession>A0ABN1K2A9</accession>
<dbReference type="CDD" id="cd00840">
    <property type="entry name" value="MPP_Mre11_N"/>
    <property type="match status" value="1"/>
</dbReference>
<dbReference type="InterPro" id="IPR050535">
    <property type="entry name" value="DNA_Repair-Maintenance_Comp"/>
</dbReference>
<dbReference type="InterPro" id="IPR004843">
    <property type="entry name" value="Calcineurin-like_PHP"/>
</dbReference>
<dbReference type="PIRSF" id="PIRSF033091">
    <property type="entry name" value="Pesterase_YhaO"/>
    <property type="match status" value="1"/>
</dbReference>
<dbReference type="InterPro" id="IPR041796">
    <property type="entry name" value="Mre11_N"/>
</dbReference>
<organism evidence="3 4">
    <name type="scientific">Ideonella azotifigens</name>
    <dbReference type="NCBI Taxonomy" id="513160"/>
    <lineage>
        <taxon>Bacteria</taxon>
        <taxon>Pseudomonadati</taxon>
        <taxon>Pseudomonadota</taxon>
        <taxon>Betaproteobacteria</taxon>
        <taxon>Burkholderiales</taxon>
        <taxon>Sphaerotilaceae</taxon>
        <taxon>Ideonella</taxon>
    </lineage>
</organism>
<keyword evidence="3" id="KW-0540">Nuclease</keyword>
<evidence type="ECO:0000256" key="1">
    <source>
        <dbReference type="ARBA" id="ARBA00022801"/>
    </source>
</evidence>
<dbReference type="Proteomes" id="UP001500279">
    <property type="component" value="Unassembled WGS sequence"/>
</dbReference>
<dbReference type="Gene3D" id="3.60.21.10">
    <property type="match status" value="1"/>
</dbReference>
<evidence type="ECO:0000313" key="4">
    <source>
        <dbReference type="Proteomes" id="UP001500279"/>
    </source>
</evidence>
<sequence length="424" mass="45661">MRGLGRFDGAPLDRLRGATRRALVRLVDLALDEQVAFVLIAGDLYDRDWQDFHTGLFVREQMVRLQRAGIRVFIVLGNHDARGVISREVPWPDNVKVFSSRSAETLRIDSDDLQVALHGHSFPNREVPEDLVPGYPAAVPGFFNIGLLHTSLVGAEGHDTYAPTTLATLKTKGYDYWALGHVHARQVVNEDHPRVVFPGNLQGRHARETGPKGCELVEVQGGQLSARFVPLDVVRWHRVMVDLSGASTVDEVPGRVVRALQAAVAADADLASDALHALRVSLQGETVLQAHEARQPGALAALVQAAAQDVMGAELWIEKVQLQLRSPLDRQRLAEGGDALAELVRGVDTLAADGQALAALCQATLADVLDKLPAELTAALAVEEAQGAAPDDVPRLLDAASLQALLRDAEATLLARLGAAEARP</sequence>
<dbReference type="InterPro" id="IPR014576">
    <property type="entry name" value="Pesterase_YhaO"/>
</dbReference>
<dbReference type="SUPFAM" id="SSF56300">
    <property type="entry name" value="Metallo-dependent phosphatases"/>
    <property type="match status" value="1"/>
</dbReference>
<dbReference type="PANTHER" id="PTHR30337:SF7">
    <property type="entry name" value="PHOSPHOESTERASE"/>
    <property type="match status" value="1"/>
</dbReference>